<dbReference type="OrthoDB" id="9808250at2"/>
<evidence type="ECO:0000313" key="6">
    <source>
        <dbReference type="Proteomes" id="UP000009232"/>
    </source>
</evidence>
<dbReference type="HOGENOM" id="CLU_083835_3_2_6"/>
<dbReference type="GO" id="GO:1990063">
    <property type="term" value="C:Bam protein complex"/>
    <property type="evidence" value="ECO:0007669"/>
    <property type="project" value="TreeGrafter"/>
</dbReference>
<dbReference type="AlphaFoldDB" id="F6D8H8"/>
<dbReference type="Pfam" id="PF04355">
    <property type="entry name" value="BamE"/>
    <property type="match status" value="1"/>
</dbReference>
<dbReference type="Proteomes" id="UP000009232">
    <property type="component" value="Chromosome"/>
</dbReference>
<dbReference type="RefSeq" id="WP_013835606.1">
    <property type="nucleotide sequence ID" value="NC_015581.1"/>
</dbReference>
<dbReference type="PANTHER" id="PTHR37482">
    <property type="entry name" value="OUTER MEMBRANE PROTEIN ASSEMBLY FACTOR BAME"/>
    <property type="match status" value="1"/>
</dbReference>
<dbReference type="GO" id="GO:0030674">
    <property type="term" value="F:protein-macromolecule adaptor activity"/>
    <property type="evidence" value="ECO:0007669"/>
    <property type="project" value="TreeGrafter"/>
</dbReference>
<keyword evidence="1" id="KW-0732">Signal</keyword>
<protein>
    <submittedName>
        <fullName evidence="5">SmpA/OmlA domain-containing protein</fullName>
    </submittedName>
</protein>
<feature type="domain" description="Outer membrane protein assembly factor BamE" evidence="4">
    <location>
        <begin position="36"/>
        <end position="105"/>
    </location>
</feature>
<dbReference type="KEGG" id="tcy:Thicy_1062"/>
<sequence>MTVKAPLLHLSWITLLSLFLSGCGGIKPFKAPIAQGVVIEQAMLEELQVGLSQQQVRSLLGPNYGQHPFRPNVWDYTYSNSNRNLHPDAAGRLQLIFDDQGFLESWQVIETESRKIKL</sequence>
<dbReference type="PANTHER" id="PTHR37482:SF1">
    <property type="entry name" value="OUTER MEMBRANE PROTEIN ASSEMBLY FACTOR BAME"/>
    <property type="match status" value="1"/>
</dbReference>
<evidence type="ECO:0000259" key="4">
    <source>
        <dbReference type="Pfam" id="PF04355"/>
    </source>
</evidence>
<dbReference type="Gene3D" id="3.30.1450.10">
    <property type="match status" value="1"/>
</dbReference>
<organism evidence="5 6">
    <name type="scientific">Thiomicrospira cyclica (strain DSM 14477 / JCM 11371 / ALM1)</name>
    <name type="common">Thioalkalimicrobium cyclicum</name>
    <dbReference type="NCBI Taxonomy" id="717773"/>
    <lineage>
        <taxon>Bacteria</taxon>
        <taxon>Pseudomonadati</taxon>
        <taxon>Pseudomonadota</taxon>
        <taxon>Gammaproteobacteria</taxon>
        <taxon>Thiotrichales</taxon>
        <taxon>Piscirickettsiaceae</taxon>
        <taxon>Thiomicrospira</taxon>
    </lineage>
</organism>
<keyword evidence="3" id="KW-0998">Cell outer membrane</keyword>
<evidence type="ECO:0000313" key="5">
    <source>
        <dbReference type="EMBL" id="AEG31829.1"/>
    </source>
</evidence>
<keyword evidence="6" id="KW-1185">Reference proteome</keyword>
<dbReference type="EMBL" id="CP002776">
    <property type="protein sequence ID" value="AEG31829.1"/>
    <property type="molecule type" value="Genomic_DNA"/>
</dbReference>
<name>F6D8H8_THICA</name>
<dbReference type="GO" id="GO:0043165">
    <property type="term" value="P:Gram-negative-bacterium-type cell outer membrane assembly"/>
    <property type="evidence" value="ECO:0007669"/>
    <property type="project" value="TreeGrafter"/>
</dbReference>
<dbReference type="PROSITE" id="PS51257">
    <property type="entry name" value="PROKAR_LIPOPROTEIN"/>
    <property type="match status" value="1"/>
</dbReference>
<evidence type="ECO:0000256" key="2">
    <source>
        <dbReference type="ARBA" id="ARBA00023136"/>
    </source>
</evidence>
<accession>F6D8H8</accession>
<evidence type="ECO:0000256" key="3">
    <source>
        <dbReference type="ARBA" id="ARBA00023237"/>
    </source>
</evidence>
<keyword evidence="2" id="KW-0472">Membrane</keyword>
<evidence type="ECO:0000256" key="1">
    <source>
        <dbReference type="ARBA" id="ARBA00022729"/>
    </source>
</evidence>
<dbReference type="InterPro" id="IPR007450">
    <property type="entry name" value="BamE_dom"/>
</dbReference>
<dbReference type="InterPro" id="IPR026592">
    <property type="entry name" value="BamE"/>
</dbReference>
<dbReference type="InterPro" id="IPR037873">
    <property type="entry name" value="BamE-like"/>
</dbReference>
<dbReference type="GO" id="GO:0051205">
    <property type="term" value="P:protein insertion into membrane"/>
    <property type="evidence" value="ECO:0007669"/>
    <property type="project" value="TreeGrafter"/>
</dbReference>
<proteinExistence type="predicted"/>
<gene>
    <name evidence="5" type="ordered locus">Thicy_1062</name>
</gene>
<reference evidence="5 6" key="1">
    <citation type="submission" date="2011-05" db="EMBL/GenBank/DDBJ databases">
        <title>Complete sequence of Thioalkalimicrobium cyclicum ALM1.</title>
        <authorList>
            <consortium name="US DOE Joint Genome Institute"/>
            <person name="Lucas S."/>
            <person name="Han J."/>
            <person name="Lapidus A."/>
            <person name="Cheng J.-F."/>
            <person name="Goodwin L."/>
            <person name="Pitluck S."/>
            <person name="Peters L."/>
            <person name="Mikhailova N."/>
            <person name="Davenport K."/>
            <person name="Han C."/>
            <person name="Tapia R."/>
            <person name="Land M."/>
            <person name="Hauser L."/>
            <person name="Kyrpides N."/>
            <person name="Ivanova N."/>
            <person name="Pagani I."/>
            <person name="Kappler U."/>
            <person name="Woyke T."/>
        </authorList>
    </citation>
    <scope>NUCLEOTIDE SEQUENCE [LARGE SCALE GENOMIC DNA]</scope>
    <source>
        <strain evidence="6">DSM 14477 / JCM 11371 / ALM1</strain>
    </source>
</reference>
<dbReference type="STRING" id="717773.Thicy_1062"/>
<dbReference type="eggNOG" id="COG2913">
    <property type="taxonomic scope" value="Bacteria"/>
</dbReference>